<feature type="chain" id="PRO_5021991117" description="YtkA-like protein" evidence="1">
    <location>
        <begin position="23"/>
        <end position="124"/>
    </location>
</feature>
<keyword evidence="1" id="KW-0732">Signal</keyword>
<dbReference type="AlphaFoldDB" id="A0A543FE95"/>
<evidence type="ECO:0000256" key="1">
    <source>
        <dbReference type="SAM" id="SignalP"/>
    </source>
</evidence>
<comment type="caution">
    <text evidence="2">The sequence shown here is derived from an EMBL/GenBank/DDBJ whole genome shotgun (WGS) entry which is preliminary data.</text>
</comment>
<sequence>MKRTYFLLAACLLLSGVLFAVATNWFGRAPEYVAAAGTRYTVSVLPVDPLEVRVTSGDADTVTMAAVMPSMGHALPPVDTVQAEPGHFVAAEEVFVMGGEWELSITVSRTGGQEVITVSTVVDR</sequence>
<reference evidence="2 3" key="1">
    <citation type="submission" date="2019-06" db="EMBL/GenBank/DDBJ databases">
        <title>Sequencing the genomes of 1000 actinobacteria strains.</title>
        <authorList>
            <person name="Klenk H.-P."/>
        </authorList>
    </citation>
    <scope>NUCLEOTIDE SEQUENCE [LARGE SCALE GENOMIC DNA]</scope>
    <source>
        <strain evidence="2 3">DSM 103495</strain>
    </source>
</reference>
<protein>
    <recommendedName>
        <fullName evidence="4">YtkA-like protein</fullName>
    </recommendedName>
</protein>
<organism evidence="2 3">
    <name type="scientific">Nocardia bhagyanarayanae</name>
    <dbReference type="NCBI Taxonomy" id="1215925"/>
    <lineage>
        <taxon>Bacteria</taxon>
        <taxon>Bacillati</taxon>
        <taxon>Actinomycetota</taxon>
        <taxon>Actinomycetes</taxon>
        <taxon>Mycobacteriales</taxon>
        <taxon>Nocardiaceae</taxon>
        <taxon>Nocardia</taxon>
    </lineage>
</organism>
<evidence type="ECO:0000313" key="3">
    <source>
        <dbReference type="Proteomes" id="UP000316331"/>
    </source>
</evidence>
<dbReference type="Proteomes" id="UP000316331">
    <property type="component" value="Unassembled WGS sequence"/>
</dbReference>
<name>A0A543FE95_9NOCA</name>
<dbReference type="EMBL" id="VFPG01000001">
    <property type="protein sequence ID" value="TQM32072.1"/>
    <property type="molecule type" value="Genomic_DNA"/>
</dbReference>
<proteinExistence type="predicted"/>
<evidence type="ECO:0000313" key="2">
    <source>
        <dbReference type="EMBL" id="TQM32072.1"/>
    </source>
</evidence>
<keyword evidence="3" id="KW-1185">Reference proteome</keyword>
<gene>
    <name evidence="2" type="ORF">FB390_3748</name>
</gene>
<feature type="signal peptide" evidence="1">
    <location>
        <begin position="1"/>
        <end position="22"/>
    </location>
</feature>
<accession>A0A543FE95</accession>
<evidence type="ECO:0008006" key="4">
    <source>
        <dbReference type="Google" id="ProtNLM"/>
    </source>
</evidence>